<dbReference type="InterPro" id="IPR017853">
    <property type="entry name" value="GH"/>
</dbReference>
<dbReference type="Pfam" id="PF00128">
    <property type="entry name" value="Alpha-amylase"/>
    <property type="match status" value="1"/>
</dbReference>
<dbReference type="PANTHER" id="PTHR43447">
    <property type="entry name" value="ALPHA-AMYLASE"/>
    <property type="match status" value="1"/>
</dbReference>
<dbReference type="SMART" id="SM00642">
    <property type="entry name" value="Aamy"/>
    <property type="match status" value="1"/>
</dbReference>
<sequence length="270" mass="30511">MVKRHNAAATQLLIHWRGLSPADASWEYADELQARFPTFLEDKESDGRGMAYNMHPLMMGFNWESCNKAGGWYNSLKDSIPDLANAGITHVCFLLPPNQLHLKFFLYVVQFKSLSGYMPGRLYDLSASKYGSQDELKSLIEAFHQKGIKCLADIVINHRTAEKQDVQKELSDWMNWLKTEIGFDGWRFDFVKGYAPSFTKIYMEQTSPDFAVGEKWDSLAYGQDGKPDSNQDGHRGALKDWIEAAGGVVTALISQQKGFFKLLCKENCGG</sequence>
<proteinExistence type="inferred from homology"/>
<comment type="caution">
    <text evidence="4">The sequence shown here is derived from an EMBL/GenBank/DDBJ whole genome shotgun (WGS) entry which is preliminary data.</text>
</comment>
<organism evidence="4 5">
    <name type="scientific">Hevea brasiliensis</name>
    <name type="common">Para rubber tree</name>
    <name type="synonym">Siphonia brasiliensis</name>
    <dbReference type="NCBI Taxonomy" id="3981"/>
    <lineage>
        <taxon>Eukaryota</taxon>
        <taxon>Viridiplantae</taxon>
        <taxon>Streptophyta</taxon>
        <taxon>Embryophyta</taxon>
        <taxon>Tracheophyta</taxon>
        <taxon>Spermatophyta</taxon>
        <taxon>Magnoliopsida</taxon>
        <taxon>eudicotyledons</taxon>
        <taxon>Gunneridae</taxon>
        <taxon>Pentapetalae</taxon>
        <taxon>rosids</taxon>
        <taxon>fabids</taxon>
        <taxon>Malpighiales</taxon>
        <taxon>Euphorbiaceae</taxon>
        <taxon>Crotonoideae</taxon>
        <taxon>Micrandreae</taxon>
        <taxon>Hevea</taxon>
    </lineage>
</organism>
<dbReference type="AlphaFoldDB" id="A0A6A6K603"/>
<dbReference type="Gene3D" id="3.20.20.80">
    <property type="entry name" value="Glycosidases"/>
    <property type="match status" value="2"/>
</dbReference>
<protein>
    <recommendedName>
        <fullName evidence="2">1,4-alpha-D-glucan glucanohydrolase</fullName>
    </recommendedName>
</protein>
<dbReference type="EMBL" id="JAAGAX010000018">
    <property type="protein sequence ID" value="KAF2283954.1"/>
    <property type="molecule type" value="Genomic_DNA"/>
</dbReference>
<accession>A0A6A6K603</accession>
<evidence type="ECO:0000259" key="3">
    <source>
        <dbReference type="SMART" id="SM00642"/>
    </source>
</evidence>
<evidence type="ECO:0000256" key="1">
    <source>
        <dbReference type="ARBA" id="ARBA00008061"/>
    </source>
</evidence>
<dbReference type="InterPro" id="IPR006047">
    <property type="entry name" value="GH13_cat_dom"/>
</dbReference>
<dbReference type="SUPFAM" id="SSF54160">
    <property type="entry name" value="Chromo domain-like"/>
    <property type="match status" value="1"/>
</dbReference>
<feature type="domain" description="Glycosyl hydrolase family 13 catalytic" evidence="3">
    <location>
        <begin position="55"/>
        <end position="261"/>
    </location>
</feature>
<evidence type="ECO:0000313" key="4">
    <source>
        <dbReference type="EMBL" id="KAF2283954.1"/>
    </source>
</evidence>
<reference evidence="4 5" key="1">
    <citation type="journal article" date="2020" name="Mol. Plant">
        <title>The Chromosome-Based Rubber Tree Genome Provides New Insights into Spurge Genome Evolution and Rubber Biosynthesis.</title>
        <authorList>
            <person name="Liu J."/>
            <person name="Shi C."/>
            <person name="Shi C.C."/>
            <person name="Li W."/>
            <person name="Zhang Q.J."/>
            <person name="Zhang Y."/>
            <person name="Li K."/>
            <person name="Lu H.F."/>
            <person name="Shi C."/>
            <person name="Zhu S.T."/>
            <person name="Xiao Z.Y."/>
            <person name="Nan H."/>
            <person name="Yue Y."/>
            <person name="Zhu X.G."/>
            <person name="Wu Y."/>
            <person name="Hong X.N."/>
            <person name="Fan G.Y."/>
            <person name="Tong Y."/>
            <person name="Zhang D."/>
            <person name="Mao C.L."/>
            <person name="Liu Y.L."/>
            <person name="Hao S.J."/>
            <person name="Liu W.Q."/>
            <person name="Lv M.Q."/>
            <person name="Zhang H.B."/>
            <person name="Liu Y."/>
            <person name="Hu-Tang G.R."/>
            <person name="Wang J.P."/>
            <person name="Wang J.H."/>
            <person name="Sun Y.H."/>
            <person name="Ni S.B."/>
            <person name="Chen W.B."/>
            <person name="Zhang X.C."/>
            <person name="Jiao Y.N."/>
            <person name="Eichler E.E."/>
            <person name="Li G.H."/>
            <person name="Liu X."/>
            <person name="Gao L.Z."/>
        </authorList>
    </citation>
    <scope>NUCLEOTIDE SEQUENCE [LARGE SCALE GENOMIC DNA]</scope>
    <source>
        <strain evidence="5">cv. GT1</strain>
        <tissue evidence="4">Leaf</tissue>
    </source>
</reference>
<dbReference type="InterPro" id="IPR016197">
    <property type="entry name" value="Chromo-like_dom_sf"/>
</dbReference>
<evidence type="ECO:0000256" key="2">
    <source>
        <dbReference type="ARBA" id="ARBA00030238"/>
    </source>
</evidence>
<name>A0A6A6K603_HEVBR</name>
<keyword evidence="5" id="KW-1185">Reference proteome</keyword>
<dbReference type="Proteomes" id="UP000467840">
    <property type="component" value="Chromosome 12"/>
</dbReference>
<dbReference type="GO" id="GO:0005975">
    <property type="term" value="P:carbohydrate metabolic process"/>
    <property type="evidence" value="ECO:0007669"/>
    <property type="project" value="InterPro"/>
</dbReference>
<comment type="similarity">
    <text evidence="1">Belongs to the glycosyl hydrolase 13 family.</text>
</comment>
<gene>
    <name evidence="4" type="ORF">GH714_017563</name>
</gene>
<dbReference type="SUPFAM" id="SSF51445">
    <property type="entry name" value="(Trans)glycosidases"/>
    <property type="match status" value="1"/>
</dbReference>
<evidence type="ECO:0000313" key="5">
    <source>
        <dbReference type="Proteomes" id="UP000467840"/>
    </source>
</evidence>